<dbReference type="KEGG" id="mng:MNEG_14122"/>
<sequence>MDDPERRALLYVQQYLQELGYAQALAALEKQSGLLYDEDKYNRGSELLQLVYDQMEREADDVGPADAAARARADEERALLRSGRGDVPAAQLAAVVGAHAANILAVRIWPGRDLLATGSALQGMWCCDGVMRFE</sequence>
<dbReference type="OrthoDB" id="549621at2759"/>
<dbReference type="RefSeq" id="XP_013892860.1">
    <property type="nucleotide sequence ID" value="XM_014037406.1"/>
</dbReference>
<organism evidence="1 2">
    <name type="scientific">Monoraphidium neglectum</name>
    <dbReference type="NCBI Taxonomy" id="145388"/>
    <lineage>
        <taxon>Eukaryota</taxon>
        <taxon>Viridiplantae</taxon>
        <taxon>Chlorophyta</taxon>
        <taxon>core chlorophytes</taxon>
        <taxon>Chlorophyceae</taxon>
        <taxon>CS clade</taxon>
        <taxon>Sphaeropleales</taxon>
        <taxon>Selenastraceae</taxon>
        <taxon>Monoraphidium</taxon>
    </lineage>
</organism>
<protein>
    <submittedName>
        <fullName evidence="1">Uncharacterized protein</fullName>
    </submittedName>
</protein>
<keyword evidence="2" id="KW-1185">Reference proteome</keyword>
<dbReference type="Proteomes" id="UP000054498">
    <property type="component" value="Unassembled WGS sequence"/>
</dbReference>
<dbReference type="PROSITE" id="PS50896">
    <property type="entry name" value="LISH"/>
    <property type="match status" value="1"/>
</dbReference>
<dbReference type="GeneID" id="25731653"/>
<name>A0A0D2MFF8_9CHLO</name>
<accession>A0A0D2MFF8</accession>
<reference evidence="1 2" key="1">
    <citation type="journal article" date="2013" name="BMC Genomics">
        <title>Reconstruction of the lipid metabolism for the microalga Monoraphidium neglectum from its genome sequence reveals characteristics suitable for biofuel production.</title>
        <authorList>
            <person name="Bogen C."/>
            <person name="Al-Dilaimi A."/>
            <person name="Albersmeier A."/>
            <person name="Wichmann J."/>
            <person name="Grundmann M."/>
            <person name="Rupp O."/>
            <person name="Lauersen K.J."/>
            <person name="Blifernez-Klassen O."/>
            <person name="Kalinowski J."/>
            <person name="Goesmann A."/>
            <person name="Mussgnug J.H."/>
            <person name="Kruse O."/>
        </authorList>
    </citation>
    <scope>NUCLEOTIDE SEQUENCE [LARGE SCALE GENOMIC DNA]</scope>
    <source>
        <strain evidence="1 2">SAG 48.87</strain>
    </source>
</reference>
<evidence type="ECO:0000313" key="2">
    <source>
        <dbReference type="Proteomes" id="UP000054498"/>
    </source>
</evidence>
<dbReference type="InterPro" id="IPR006594">
    <property type="entry name" value="LisH"/>
</dbReference>
<dbReference type="EMBL" id="KK104487">
    <property type="protein sequence ID" value="KIY93840.1"/>
    <property type="molecule type" value="Genomic_DNA"/>
</dbReference>
<evidence type="ECO:0000313" key="1">
    <source>
        <dbReference type="EMBL" id="KIY93840.1"/>
    </source>
</evidence>
<gene>
    <name evidence="1" type="ORF">MNEG_14122</name>
</gene>
<dbReference type="AlphaFoldDB" id="A0A0D2MFF8"/>
<proteinExistence type="predicted"/>